<evidence type="ECO:0000256" key="1">
    <source>
        <dbReference type="SAM" id="MobiDB-lite"/>
    </source>
</evidence>
<protein>
    <submittedName>
        <fullName evidence="2">Uncharacterized protein</fullName>
    </submittedName>
</protein>
<feature type="compositionally biased region" description="Polar residues" evidence="1">
    <location>
        <begin position="20"/>
        <end position="40"/>
    </location>
</feature>
<accession>U2QFY7</accession>
<gene>
    <name evidence="2" type="ORF">HMPREF0682_2014</name>
</gene>
<dbReference type="GeneID" id="95358997"/>
<evidence type="ECO:0000313" key="2">
    <source>
        <dbReference type="EMBL" id="ERK55356.1"/>
    </source>
</evidence>
<keyword evidence="3" id="KW-1185">Reference proteome</keyword>
<feature type="region of interest" description="Disordered" evidence="1">
    <location>
        <begin position="107"/>
        <end position="143"/>
    </location>
</feature>
<dbReference type="OrthoDB" id="4318225at2"/>
<organism evidence="2 3">
    <name type="scientific">Propionibacterium acidifaciens F0233</name>
    <dbReference type="NCBI Taxonomy" id="553198"/>
    <lineage>
        <taxon>Bacteria</taxon>
        <taxon>Bacillati</taxon>
        <taxon>Actinomycetota</taxon>
        <taxon>Actinomycetes</taxon>
        <taxon>Propionibacteriales</taxon>
        <taxon>Propionibacteriaceae</taxon>
        <taxon>Propionibacterium</taxon>
    </lineage>
</organism>
<dbReference type="AlphaFoldDB" id="U2QFY7"/>
<dbReference type="Proteomes" id="UP000017052">
    <property type="component" value="Unassembled WGS sequence"/>
</dbReference>
<comment type="caution">
    <text evidence="2">The sequence shown here is derived from an EMBL/GenBank/DDBJ whole genome shotgun (WGS) entry which is preliminary data.</text>
</comment>
<dbReference type="RefSeq" id="WP_021797659.1">
    <property type="nucleotide sequence ID" value="NZ_ACVN02000189.1"/>
</dbReference>
<feature type="compositionally biased region" description="Polar residues" evidence="1">
    <location>
        <begin position="125"/>
        <end position="143"/>
    </location>
</feature>
<proteinExistence type="predicted"/>
<dbReference type="EMBL" id="ACVN02000189">
    <property type="protein sequence ID" value="ERK55356.1"/>
    <property type="molecule type" value="Genomic_DNA"/>
</dbReference>
<reference evidence="2" key="1">
    <citation type="submission" date="2013-08" db="EMBL/GenBank/DDBJ databases">
        <authorList>
            <person name="Durkin A.S."/>
            <person name="Haft D.R."/>
            <person name="McCorrison J."/>
            <person name="Torralba M."/>
            <person name="Gillis M."/>
            <person name="Haft D.H."/>
            <person name="Methe B."/>
            <person name="Sutton G."/>
            <person name="Nelson K.E."/>
        </authorList>
    </citation>
    <scope>NUCLEOTIDE SEQUENCE [LARGE SCALE GENOMIC DNA]</scope>
    <source>
        <strain evidence="2">F0233</strain>
    </source>
</reference>
<sequence>MADADAQGAAAENADEGDFQDTTSKFGGATTQIQGGSSPASGPRLETNKLYQSTIVPGEMQTFTVPARWGQSIASSINVMPVTNDQAGKLNRKTDSLPRIATSLIGADGEPHSVTSRAVDKTGSDTETPWSPIPSSTPRGAVR</sequence>
<name>U2QFY7_9ACTN</name>
<evidence type="ECO:0000313" key="3">
    <source>
        <dbReference type="Proteomes" id="UP000017052"/>
    </source>
</evidence>
<feature type="region of interest" description="Disordered" evidence="1">
    <location>
        <begin position="1"/>
        <end position="48"/>
    </location>
</feature>
<feature type="compositionally biased region" description="Low complexity" evidence="1">
    <location>
        <begin position="1"/>
        <end position="12"/>
    </location>
</feature>